<dbReference type="RefSeq" id="WP_188624837.1">
    <property type="nucleotide sequence ID" value="NZ_BMIL01000001.1"/>
</dbReference>
<keyword evidence="2" id="KW-1185">Reference proteome</keyword>
<sequence>MPAMRPDLQIDLIEFKAWYQHRVEIIDILMDAALNDRNPSKDEIAQLRRSKLLLIERSARMIVDIYSRYGFYPDL</sequence>
<dbReference type="Proteomes" id="UP000651668">
    <property type="component" value="Unassembled WGS sequence"/>
</dbReference>
<reference evidence="1" key="1">
    <citation type="journal article" date="2014" name="Int. J. Syst. Evol. Microbiol.">
        <title>Complete genome sequence of Corynebacterium casei LMG S-19264T (=DSM 44701T), isolated from a smear-ripened cheese.</title>
        <authorList>
            <consortium name="US DOE Joint Genome Institute (JGI-PGF)"/>
            <person name="Walter F."/>
            <person name="Albersmeier A."/>
            <person name="Kalinowski J."/>
            <person name="Ruckert C."/>
        </authorList>
    </citation>
    <scope>NUCLEOTIDE SEQUENCE</scope>
    <source>
        <strain evidence="1">CGMCC 1.15343</strain>
    </source>
</reference>
<proteinExistence type="predicted"/>
<comment type="caution">
    <text evidence="1">The sequence shown here is derived from an EMBL/GenBank/DDBJ whole genome shotgun (WGS) entry which is preliminary data.</text>
</comment>
<dbReference type="EMBL" id="BMIL01000001">
    <property type="protein sequence ID" value="GGC51241.1"/>
    <property type="molecule type" value="Genomic_DNA"/>
</dbReference>
<gene>
    <name evidence="1" type="ORF">GCM10011387_00770</name>
</gene>
<accession>A0A916TZ57</accession>
<reference evidence="1" key="2">
    <citation type="submission" date="2020-09" db="EMBL/GenBank/DDBJ databases">
        <authorList>
            <person name="Sun Q."/>
            <person name="Zhou Y."/>
        </authorList>
    </citation>
    <scope>NUCLEOTIDE SEQUENCE</scope>
    <source>
        <strain evidence="1">CGMCC 1.15343</strain>
    </source>
</reference>
<evidence type="ECO:0000313" key="1">
    <source>
        <dbReference type="EMBL" id="GGC51241.1"/>
    </source>
</evidence>
<name>A0A916TZ57_9SPHI</name>
<evidence type="ECO:0000313" key="2">
    <source>
        <dbReference type="Proteomes" id="UP000651668"/>
    </source>
</evidence>
<organism evidence="1 2">
    <name type="scientific">Pedobacter quisquiliarum</name>
    <dbReference type="NCBI Taxonomy" id="1834438"/>
    <lineage>
        <taxon>Bacteria</taxon>
        <taxon>Pseudomonadati</taxon>
        <taxon>Bacteroidota</taxon>
        <taxon>Sphingobacteriia</taxon>
        <taxon>Sphingobacteriales</taxon>
        <taxon>Sphingobacteriaceae</taxon>
        <taxon>Pedobacter</taxon>
    </lineage>
</organism>
<dbReference type="AlphaFoldDB" id="A0A916TZ57"/>
<protein>
    <submittedName>
        <fullName evidence="1">Uncharacterized protein</fullName>
    </submittedName>
</protein>